<reference evidence="2" key="1">
    <citation type="submission" date="2025-08" db="UniProtKB">
        <authorList>
            <consortium name="Ensembl"/>
        </authorList>
    </citation>
    <scope>IDENTIFICATION</scope>
</reference>
<evidence type="ECO:0000313" key="3">
    <source>
        <dbReference type="Proteomes" id="UP000694540"/>
    </source>
</evidence>
<sequence>MRLRVRSLALLSPLRIVVLVISVGLTWIVVSILFGGPGSGFPRIQQLFASEAPSGPRSASWRPAGLPYRPAALAGNTSPGSVEFSV</sequence>
<evidence type="ECO:0000256" key="1">
    <source>
        <dbReference type="SAM" id="Phobius"/>
    </source>
</evidence>
<proteinExistence type="predicted"/>
<organism evidence="2 3">
    <name type="scientific">Catagonus wagneri</name>
    <name type="common">Chacoan peccary</name>
    <dbReference type="NCBI Taxonomy" id="51154"/>
    <lineage>
        <taxon>Eukaryota</taxon>
        <taxon>Metazoa</taxon>
        <taxon>Chordata</taxon>
        <taxon>Craniata</taxon>
        <taxon>Vertebrata</taxon>
        <taxon>Euteleostomi</taxon>
        <taxon>Mammalia</taxon>
        <taxon>Eutheria</taxon>
        <taxon>Laurasiatheria</taxon>
        <taxon>Artiodactyla</taxon>
        <taxon>Suina</taxon>
        <taxon>Tayassuidae</taxon>
        <taxon>Catagonus</taxon>
    </lineage>
</organism>
<dbReference type="GeneTree" id="ENSGT00950000185382"/>
<dbReference type="Proteomes" id="UP000694540">
    <property type="component" value="Unplaced"/>
</dbReference>
<dbReference type="Ensembl" id="ENSCWAT00000001088.1">
    <property type="protein sequence ID" value="ENSCWAP00000000974.1"/>
    <property type="gene ID" value="ENSCWAG00000000835.1"/>
</dbReference>
<protein>
    <submittedName>
        <fullName evidence="2">Uncharacterized protein</fullName>
    </submittedName>
</protein>
<keyword evidence="3" id="KW-1185">Reference proteome</keyword>
<keyword evidence="1" id="KW-1133">Transmembrane helix</keyword>
<keyword evidence="1" id="KW-0472">Membrane</keyword>
<name>A0A8C3VFA0_9CETA</name>
<dbReference type="AlphaFoldDB" id="A0A8C3VFA0"/>
<keyword evidence="1" id="KW-0812">Transmembrane</keyword>
<accession>A0A8C3VFA0</accession>
<feature type="transmembrane region" description="Helical" evidence="1">
    <location>
        <begin position="12"/>
        <end position="34"/>
    </location>
</feature>
<reference evidence="2" key="2">
    <citation type="submission" date="2025-09" db="UniProtKB">
        <authorList>
            <consortium name="Ensembl"/>
        </authorList>
    </citation>
    <scope>IDENTIFICATION</scope>
</reference>
<evidence type="ECO:0000313" key="2">
    <source>
        <dbReference type="Ensembl" id="ENSCWAP00000000974.1"/>
    </source>
</evidence>